<dbReference type="CDD" id="cd07894">
    <property type="entry name" value="Adenylation_RNA_ligase"/>
    <property type="match status" value="1"/>
</dbReference>
<evidence type="ECO:0000313" key="3">
    <source>
        <dbReference type="EMBL" id="AGK62130.1"/>
    </source>
</evidence>
<dbReference type="EMBL" id="CP005290">
    <property type="protein sequence ID" value="AGK62130.1"/>
    <property type="molecule type" value="Genomic_DNA"/>
</dbReference>
<organism evidence="3 4">
    <name type="scientific">Archaeoglobus sulfaticallidus PM70-1</name>
    <dbReference type="NCBI Taxonomy" id="387631"/>
    <lineage>
        <taxon>Archaea</taxon>
        <taxon>Methanobacteriati</taxon>
        <taxon>Methanobacteriota</taxon>
        <taxon>Archaeoglobi</taxon>
        <taxon>Archaeoglobales</taxon>
        <taxon>Archaeoglobaceae</taxon>
        <taxon>Archaeoglobus</taxon>
    </lineage>
</organism>
<dbReference type="RefSeq" id="WP_015591726.1">
    <property type="nucleotide sequence ID" value="NC_021169.1"/>
</dbReference>
<keyword evidence="4" id="KW-1185">Reference proteome</keyword>
<dbReference type="Gene3D" id="3.30.70.2160">
    <property type="match status" value="1"/>
</dbReference>
<dbReference type="KEGG" id="ast:Asulf_02177"/>
<protein>
    <submittedName>
        <fullName evidence="3">RNA ligase, Pab1020 family</fullName>
    </submittedName>
</protein>
<name>N0BP55_9EURY</name>
<dbReference type="PRINTS" id="PR01048">
    <property type="entry name" value="Y414FAMILY"/>
</dbReference>
<evidence type="ECO:0000259" key="1">
    <source>
        <dbReference type="Pfam" id="PF09414"/>
    </source>
</evidence>
<feature type="domain" description="RNA ligase Pab1020 C-terminal" evidence="2">
    <location>
        <begin position="255"/>
        <end position="378"/>
    </location>
</feature>
<dbReference type="eggNOG" id="arCOG04218">
    <property type="taxonomic scope" value="Archaea"/>
</dbReference>
<sequence length="380" mass="44549">MKFVAEALHLSPPAAKRLEERNLLREAFVKHSFFHDIVSAYKLEKKFGGFEEGTLIAKTKHGLEVVRGYPKIRRALTLHPTIKKHFRDEVVVEEKMNGYNVRIVNFGSNLYAITRRGFICPYTTEKAREMIDSSFFRHYPELMLCCEVVGKESPFVVKDIYGTDLDFYIFDVREKRSNRSLSIDNKMKIAEEYGFKLAPILERCDTNVAHEVCRDIIERIGNEGREGIVLKDPEMKINPIKYTTSESNATDLYFAFRYFNDYGKDFMLSRLVREAFQSFEFNENESKFKERCERIGKAILESMIKSVIDVSCGREVSEHHRLRFSSLEVLELFKVHLIRMGVDVRFSDPYHDGEKYVLEFRRIMRSTTDKISHHLKGNLW</sequence>
<evidence type="ECO:0000313" key="4">
    <source>
        <dbReference type="Proteomes" id="UP000013307"/>
    </source>
</evidence>
<dbReference type="SUPFAM" id="SSF56091">
    <property type="entry name" value="DNA ligase/mRNA capping enzyme, catalytic domain"/>
    <property type="match status" value="1"/>
</dbReference>
<reference evidence="3 4" key="1">
    <citation type="journal article" date="2013" name="Genome Announc.">
        <title>Complete Genome Sequence of the Thermophilic and Facultatively Chemolithoautotrophic Sulfate Reducer Archaeoglobus sulfaticallidus Strain PM70-1T.</title>
        <authorList>
            <person name="Stokke R."/>
            <person name="Hocking W.P."/>
            <person name="Steinsbu B.O."/>
            <person name="Steen I.H."/>
        </authorList>
    </citation>
    <scope>NUCLEOTIDE SEQUENCE [LARGE SCALE GENOMIC DNA]</scope>
    <source>
        <strain evidence="3">PM70-1</strain>
    </source>
</reference>
<dbReference type="Gene3D" id="3.30.470.30">
    <property type="entry name" value="DNA ligase/mRNA capping enzyme"/>
    <property type="match status" value="1"/>
</dbReference>
<dbReference type="InterPro" id="IPR001072">
    <property type="entry name" value="RNA_ligase_Pab1020"/>
</dbReference>
<dbReference type="Pfam" id="PF18330">
    <property type="entry name" value="Lig_C"/>
    <property type="match status" value="1"/>
</dbReference>
<dbReference type="HOGENOM" id="CLU_061502_0_0_2"/>
<dbReference type="Gene3D" id="3.30.1490.70">
    <property type="match status" value="1"/>
</dbReference>
<dbReference type="OrthoDB" id="14524at2157"/>
<dbReference type="InterPro" id="IPR041596">
    <property type="entry name" value="Lig_Pab1020_C"/>
</dbReference>
<dbReference type="Proteomes" id="UP000013307">
    <property type="component" value="Chromosome"/>
</dbReference>
<dbReference type="InterPro" id="IPR021122">
    <property type="entry name" value="RNA_ligase_dom_REL/Rnl2"/>
</dbReference>
<keyword evidence="3" id="KW-0436">Ligase</keyword>
<proteinExistence type="predicted"/>
<dbReference type="NCBIfam" id="TIGR01209">
    <property type="entry name" value="RNA ligase"/>
    <property type="match status" value="1"/>
</dbReference>
<dbReference type="GeneID" id="15393809"/>
<dbReference type="Pfam" id="PF09414">
    <property type="entry name" value="RNA_ligase"/>
    <property type="match status" value="1"/>
</dbReference>
<gene>
    <name evidence="3" type="ORF">Asulf_02177</name>
</gene>
<dbReference type="GO" id="GO:0016874">
    <property type="term" value="F:ligase activity"/>
    <property type="evidence" value="ECO:0007669"/>
    <property type="project" value="UniProtKB-KW"/>
</dbReference>
<feature type="domain" description="RNA ligase" evidence="1">
    <location>
        <begin position="88"/>
        <end position="243"/>
    </location>
</feature>
<dbReference type="AlphaFoldDB" id="N0BP55"/>
<dbReference type="STRING" id="387631.Asulf_02177"/>
<accession>N0BP55</accession>
<evidence type="ECO:0000259" key="2">
    <source>
        <dbReference type="Pfam" id="PF18330"/>
    </source>
</evidence>